<dbReference type="OrthoDB" id="56053at2157"/>
<feature type="domain" description="Transcription regulator PadR N-terminal" evidence="1">
    <location>
        <begin position="84"/>
        <end position="125"/>
    </location>
</feature>
<dbReference type="InterPro" id="IPR005149">
    <property type="entry name" value="Tscrpt_reg_PadR_N"/>
</dbReference>
<organism evidence="2 3">
    <name type="scientific">Methanobrevibacter curvatus</name>
    <dbReference type="NCBI Taxonomy" id="49547"/>
    <lineage>
        <taxon>Archaea</taxon>
        <taxon>Methanobacteriati</taxon>
        <taxon>Methanobacteriota</taxon>
        <taxon>Methanomada group</taxon>
        <taxon>Methanobacteria</taxon>
        <taxon>Methanobacteriales</taxon>
        <taxon>Methanobacteriaceae</taxon>
        <taxon>Methanobrevibacter</taxon>
    </lineage>
</organism>
<sequence length="152" mass="18145">MDCENDCDQNPEFSRFDKHILKNHTYKDIFHKKMLRIMVLWIISKERTYGYAVLKKLNEGWDKSIEDEDIDFNNSKKKQPFGSNRIYPLLKALELGGFIKGSEEMDGKRKIKYYEITKKGTLFLEKIKTLIAIKTPPIFKEFFKENFFDNED</sequence>
<evidence type="ECO:0000313" key="2">
    <source>
        <dbReference type="EMBL" id="KZX15611.1"/>
    </source>
</evidence>
<dbReference type="Pfam" id="PF03551">
    <property type="entry name" value="PadR"/>
    <property type="match status" value="1"/>
</dbReference>
<dbReference type="Gene3D" id="1.10.10.10">
    <property type="entry name" value="Winged helix-like DNA-binding domain superfamily/Winged helix DNA-binding domain"/>
    <property type="match status" value="1"/>
</dbReference>
<protein>
    <submittedName>
        <fullName evidence="2">Transcriptional regulator PadR-like family protein</fullName>
    </submittedName>
</protein>
<name>A0A166DHJ2_9EURY</name>
<dbReference type="RefSeq" id="WP_084269387.1">
    <property type="nucleotide sequence ID" value="NZ_LWMV01000032.1"/>
</dbReference>
<dbReference type="InterPro" id="IPR036388">
    <property type="entry name" value="WH-like_DNA-bd_sf"/>
</dbReference>
<accession>A0A166DHJ2</accession>
<reference evidence="2 3" key="1">
    <citation type="submission" date="2016-04" db="EMBL/GenBank/DDBJ databases">
        <title>Genome sequence of Methanobrevibacter curvatus DSM 11111.</title>
        <authorList>
            <person name="Poehlein A."/>
            <person name="Seedorf H."/>
            <person name="Daniel R."/>
        </authorList>
    </citation>
    <scope>NUCLEOTIDE SEQUENCE [LARGE SCALE GENOMIC DNA]</scope>
    <source>
        <strain evidence="2 3">DSM 11111</strain>
    </source>
</reference>
<dbReference type="InterPro" id="IPR036390">
    <property type="entry name" value="WH_DNA-bd_sf"/>
</dbReference>
<evidence type="ECO:0000313" key="3">
    <source>
        <dbReference type="Proteomes" id="UP000077245"/>
    </source>
</evidence>
<dbReference type="PATRIC" id="fig|49547.3.peg.257"/>
<keyword evidence="3" id="KW-1185">Reference proteome</keyword>
<dbReference type="EMBL" id="LWMV01000032">
    <property type="protein sequence ID" value="KZX15611.1"/>
    <property type="molecule type" value="Genomic_DNA"/>
</dbReference>
<dbReference type="SUPFAM" id="SSF46785">
    <property type="entry name" value="Winged helix' DNA-binding domain"/>
    <property type="match status" value="1"/>
</dbReference>
<dbReference type="AlphaFoldDB" id="A0A166DHJ2"/>
<evidence type="ECO:0000259" key="1">
    <source>
        <dbReference type="Pfam" id="PF03551"/>
    </source>
</evidence>
<gene>
    <name evidence="2" type="ORF">MBCUR_02450</name>
</gene>
<dbReference type="Proteomes" id="UP000077245">
    <property type="component" value="Unassembled WGS sequence"/>
</dbReference>
<dbReference type="STRING" id="49547.MBCUR_02450"/>
<comment type="caution">
    <text evidence="2">The sequence shown here is derived from an EMBL/GenBank/DDBJ whole genome shotgun (WGS) entry which is preliminary data.</text>
</comment>
<proteinExistence type="predicted"/>